<dbReference type="Proteomes" id="UP000199093">
    <property type="component" value="Unassembled WGS sequence"/>
</dbReference>
<keyword evidence="4" id="KW-1185">Reference proteome</keyword>
<dbReference type="STRING" id="555512.SAMN04487993_102844"/>
<proteinExistence type="predicted"/>
<organism evidence="3 4">
    <name type="scientific">Salipiger marinus</name>
    <dbReference type="NCBI Taxonomy" id="555512"/>
    <lineage>
        <taxon>Bacteria</taxon>
        <taxon>Pseudomonadati</taxon>
        <taxon>Pseudomonadota</taxon>
        <taxon>Alphaproteobacteria</taxon>
        <taxon>Rhodobacterales</taxon>
        <taxon>Roseobacteraceae</taxon>
        <taxon>Salipiger</taxon>
    </lineage>
</organism>
<dbReference type="RefSeq" id="WP_089851388.1">
    <property type="nucleotide sequence ID" value="NZ_FNEJ01000028.1"/>
</dbReference>
<name>A0A1G8T823_9RHOB</name>
<sequence>MLIAFVLTLGTTLASGFAGYRGTSHKTWQSDLQVAGPETCQDRTCPEAVARYLDALERRGATVSEDLRHAEARLARLKQRRELAVLATLALGLCPLALGHPLLVALAVGGAGIAAFALGRVAALVTLLSHHIGGLRALRDAHEREAETWQRAAPSRSGDFAPI</sequence>
<dbReference type="AlphaFoldDB" id="A0A1G8T823"/>
<evidence type="ECO:0000256" key="2">
    <source>
        <dbReference type="SAM" id="Phobius"/>
    </source>
</evidence>
<feature type="transmembrane region" description="Helical" evidence="2">
    <location>
        <begin position="102"/>
        <end position="129"/>
    </location>
</feature>
<reference evidence="3 4" key="1">
    <citation type="submission" date="2016-10" db="EMBL/GenBank/DDBJ databases">
        <authorList>
            <person name="de Groot N.N."/>
        </authorList>
    </citation>
    <scope>NUCLEOTIDE SEQUENCE [LARGE SCALE GENOMIC DNA]</scope>
    <source>
        <strain evidence="3 4">DSM 26424</strain>
    </source>
</reference>
<evidence type="ECO:0000313" key="4">
    <source>
        <dbReference type="Proteomes" id="UP000199093"/>
    </source>
</evidence>
<evidence type="ECO:0000313" key="3">
    <source>
        <dbReference type="EMBL" id="SDJ37584.1"/>
    </source>
</evidence>
<evidence type="ECO:0000256" key="1">
    <source>
        <dbReference type="SAM" id="Coils"/>
    </source>
</evidence>
<protein>
    <submittedName>
        <fullName evidence="3">Uncharacterized protein</fullName>
    </submittedName>
</protein>
<dbReference type="EMBL" id="FNEJ01000028">
    <property type="protein sequence ID" value="SDJ37584.1"/>
    <property type="molecule type" value="Genomic_DNA"/>
</dbReference>
<feature type="coiled-coil region" evidence="1">
    <location>
        <begin position="53"/>
        <end position="87"/>
    </location>
</feature>
<keyword evidence="2" id="KW-1133">Transmembrane helix</keyword>
<keyword evidence="2" id="KW-0472">Membrane</keyword>
<keyword evidence="2" id="KW-0812">Transmembrane</keyword>
<accession>A0A1G8T823</accession>
<keyword evidence="1" id="KW-0175">Coiled coil</keyword>
<gene>
    <name evidence="3" type="ORF">SAMN04487993_102844</name>
</gene>